<dbReference type="EMBL" id="JACHJL010000020">
    <property type="protein sequence ID" value="MBB5938991.1"/>
    <property type="molecule type" value="Genomic_DNA"/>
</dbReference>
<dbReference type="GO" id="GO:0008168">
    <property type="term" value="F:methyltransferase activity"/>
    <property type="evidence" value="ECO:0007669"/>
    <property type="project" value="UniProtKB-KW"/>
</dbReference>
<dbReference type="PANTHER" id="PTHR43464">
    <property type="entry name" value="METHYLTRANSFERASE"/>
    <property type="match status" value="1"/>
</dbReference>
<evidence type="ECO:0000256" key="2">
    <source>
        <dbReference type="ARBA" id="ARBA00022679"/>
    </source>
</evidence>
<dbReference type="CDD" id="cd02440">
    <property type="entry name" value="AdoMet_MTases"/>
    <property type="match status" value="1"/>
</dbReference>
<dbReference type="Gene3D" id="3.40.50.150">
    <property type="entry name" value="Vaccinia Virus protein VP39"/>
    <property type="match status" value="1"/>
</dbReference>
<keyword evidence="2" id="KW-0808">Transferase</keyword>
<feature type="domain" description="Methyltransferase" evidence="4">
    <location>
        <begin position="50"/>
        <end position="144"/>
    </location>
</feature>
<dbReference type="SUPFAM" id="SSF53335">
    <property type="entry name" value="S-adenosyl-L-methionine-dependent methyltransferases"/>
    <property type="match status" value="1"/>
</dbReference>
<evidence type="ECO:0000256" key="1">
    <source>
        <dbReference type="ARBA" id="ARBA00022603"/>
    </source>
</evidence>
<evidence type="ECO:0000256" key="3">
    <source>
        <dbReference type="ARBA" id="ARBA00022691"/>
    </source>
</evidence>
<comment type="caution">
    <text evidence="5">The sequence shown here is derived from an EMBL/GenBank/DDBJ whole genome shotgun (WGS) entry which is preliminary data.</text>
</comment>
<dbReference type="PANTHER" id="PTHR43464:SF19">
    <property type="entry name" value="UBIQUINONE BIOSYNTHESIS O-METHYLTRANSFERASE, MITOCHONDRIAL"/>
    <property type="match status" value="1"/>
</dbReference>
<dbReference type="GO" id="GO:0032259">
    <property type="term" value="P:methylation"/>
    <property type="evidence" value="ECO:0007669"/>
    <property type="project" value="UniProtKB-KW"/>
</dbReference>
<dbReference type="InterPro" id="IPR041698">
    <property type="entry name" value="Methyltransf_25"/>
</dbReference>
<dbReference type="RefSeq" id="WP_184577351.1">
    <property type="nucleotide sequence ID" value="NZ_JACHJL010000020.1"/>
</dbReference>
<evidence type="ECO:0000313" key="6">
    <source>
        <dbReference type="Proteomes" id="UP000588098"/>
    </source>
</evidence>
<accession>A0A7W9QF46</accession>
<dbReference type="AlphaFoldDB" id="A0A7W9QF46"/>
<keyword evidence="6" id="KW-1185">Reference proteome</keyword>
<gene>
    <name evidence="5" type="ORF">FHS42_006083</name>
</gene>
<evidence type="ECO:0000313" key="5">
    <source>
        <dbReference type="EMBL" id="MBB5938991.1"/>
    </source>
</evidence>
<keyword evidence="5" id="KW-0830">Ubiquinone</keyword>
<evidence type="ECO:0000259" key="4">
    <source>
        <dbReference type="Pfam" id="PF13649"/>
    </source>
</evidence>
<sequence>MKAFTDSWVDRFSTIYAEAPLAELSWFTAAPGPELVKLVIDGVIRRGDCVVDLGSGPGVDAVFLAAQGMKVTGVDLSAAALERARAWAALAGVEVDFVHGDVLDVPLLDGLADVVTDSFVFHNMRDEARAAYAGQVHRLLRPGGLFVLNSFSDHMVAGTGPRRVTSAEILATFDSGRFDCVDLRLYRNLPTADKPDQIHWIGQFRARR</sequence>
<dbReference type="InterPro" id="IPR029063">
    <property type="entry name" value="SAM-dependent_MTases_sf"/>
</dbReference>
<name>A0A7W9QF46_9ACTN</name>
<organism evidence="5 6">
    <name type="scientific">Streptomyces zagrosensis</name>
    <dbReference type="NCBI Taxonomy" id="1042984"/>
    <lineage>
        <taxon>Bacteria</taxon>
        <taxon>Bacillati</taxon>
        <taxon>Actinomycetota</taxon>
        <taxon>Actinomycetes</taxon>
        <taxon>Kitasatosporales</taxon>
        <taxon>Streptomycetaceae</taxon>
        <taxon>Streptomyces</taxon>
    </lineage>
</organism>
<reference evidence="5 6" key="1">
    <citation type="submission" date="2020-08" db="EMBL/GenBank/DDBJ databases">
        <title>Genomic Encyclopedia of Type Strains, Phase III (KMG-III): the genomes of soil and plant-associated and newly described type strains.</title>
        <authorList>
            <person name="Whitman W."/>
        </authorList>
    </citation>
    <scope>NUCLEOTIDE SEQUENCE [LARGE SCALE GENOMIC DNA]</scope>
    <source>
        <strain evidence="5 6">CECT 8305</strain>
    </source>
</reference>
<proteinExistence type="predicted"/>
<dbReference type="Proteomes" id="UP000588098">
    <property type="component" value="Unassembled WGS sequence"/>
</dbReference>
<dbReference type="Pfam" id="PF13649">
    <property type="entry name" value="Methyltransf_25"/>
    <property type="match status" value="1"/>
</dbReference>
<protein>
    <submittedName>
        <fullName evidence="5">Ubiquinone/menaquinone biosynthesis C-methylase UbiE</fullName>
    </submittedName>
</protein>
<keyword evidence="3" id="KW-0949">S-adenosyl-L-methionine</keyword>
<keyword evidence="1 5" id="KW-0489">Methyltransferase</keyword>